<evidence type="ECO:0000313" key="2">
    <source>
        <dbReference type="Proteomes" id="UP000000819"/>
    </source>
</evidence>
<proteinExistence type="predicted"/>
<dbReference type="RefSeq" id="NP_001402536.1">
    <property type="nucleotide sequence ID" value="NM_001415430.1"/>
</dbReference>
<dbReference type="InParanoid" id="I7L4J0"/>
<dbReference type="GeneID" id="77136413"/>
<reference evidence="1 2" key="1">
    <citation type="journal article" date="2001" name="Nature">
        <title>Genome sequence and gene compaction of the eukaryote parasite Encephalitozoon cuniculi.</title>
        <authorList>
            <person name="Katinka M.D."/>
            <person name="Duprat S."/>
            <person name="Cornillot E."/>
            <person name="Metenier G."/>
            <person name="Thomarat F."/>
            <person name="Prensier G."/>
            <person name="Barbe V."/>
            <person name="Peyretaillade E."/>
            <person name="Brottier P."/>
            <person name="Wincker P."/>
            <person name="Delbac F."/>
            <person name="El Alaoui H."/>
            <person name="Peyret P."/>
            <person name="Saurin W."/>
            <person name="Gouy M."/>
            <person name="Weissenbach J."/>
            <person name="Vivares C.P."/>
        </authorList>
    </citation>
    <scope>NUCLEOTIDE SEQUENCE [LARGE SCALE GENOMIC DNA]</scope>
    <source>
        <strain evidence="1 2">GB-M1</strain>
    </source>
</reference>
<name>I7L4J0_ENCCU</name>
<sequence length="60" mass="7135">MTQSLHDRRSKVLKRLEFTLENTHSIICDVNNRLERMISSSRVLERVADTYEIWSRKNAS</sequence>
<dbReference type="KEGG" id="ecu:ECU09_1195"/>
<keyword evidence="2" id="KW-1185">Reference proteome</keyword>
<organism evidence="1 2">
    <name type="scientific">Encephalitozoon cuniculi (strain GB-M1)</name>
    <name type="common">Microsporidian parasite</name>
    <dbReference type="NCBI Taxonomy" id="284813"/>
    <lineage>
        <taxon>Eukaryota</taxon>
        <taxon>Fungi</taxon>
        <taxon>Fungi incertae sedis</taxon>
        <taxon>Microsporidia</taxon>
        <taxon>Unikaryonidae</taxon>
        <taxon>Encephalitozoon</taxon>
    </lineage>
</organism>
<dbReference type="EMBL" id="AL590451">
    <property type="protein sequence ID" value="CCI73980.1"/>
    <property type="molecule type" value="Genomic_DNA"/>
</dbReference>
<dbReference type="OrthoDB" id="2190781at2759"/>
<dbReference type="AlphaFoldDB" id="I7L4J0"/>
<protein>
    <submittedName>
        <fullName evidence="1">ECU09_1195 protein</fullName>
    </submittedName>
</protein>
<dbReference type="Proteomes" id="UP000000819">
    <property type="component" value="Chromosome IX"/>
</dbReference>
<gene>
    <name evidence="1" type="ordered locus">ECU09_1195</name>
</gene>
<evidence type="ECO:0000313" key="1">
    <source>
        <dbReference type="EMBL" id="CCI73980.1"/>
    </source>
</evidence>
<dbReference type="VEuPathDB" id="MicrosporidiaDB:ECU09_1195"/>
<reference evidence="1 2" key="2">
    <citation type="journal article" date="2009" name="BMC Genomics">
        <title>Identification of transcriptional signals in Encephalitozoon cuniculi widespread among Microsporidia phylum: support for accurate structural genome annotation.</title>
        <authorList>
            <person name="Peyretaillade E."/>
            <person name="Goncalves O."/>
            <person name="Terrat S."/>
            <person name="Dugat-Bony E."/>
            <person name="Wincker P."/>
            <person name="Cornman R.S."/>
            <person name="Evans J.D."/>
            <person name="Delbac F."/>
            <person name="Peyret P."/>
        </authorList>
    </citation>
    <scope>NUCLEOTIDE SEQUENCE [LARGE SCALE GENOMIC DNA]</scope>
    <source>
        <strain evidence="1 2">GB-M1</strain>
    </source>
</reference>
<accession>I7L4J0</accession>
<dbReference type="HOGENOM" id="CLU_208698_0_0_1"/>